<protein>
    <submittedName>
        <fullName evidence="1">DUF3606 domain-containing protein</fullName>
    </submittedName>
</protein>
<sequence>MSDKPHPPTRRPDLPPRLKELARRLVETLRQARLETRHATLRSSFVVVEETMSKEQTSRGRAQDRLLVAGKQDHEVRYEAKKMDLSKEEVRNAVKSEGYSRAKVERKLSED</sequence>
<evidence type="ECO:0000313" key="1">
    <source>
        <dbReference type="EMBL" id="MCZ0963098.1"/>
    </source>
</evidence>
<dbReference type="Pfam" id="PF12244">
    <property type="entry name" value="DUF3606"/>
    <property type="match status" value="1"/>
</dbReference>
<dbReference type="RefSeq" id="WP_268943160.1">
    <property type="nucleotide sequence ID" value="NZ_JAPTYD010000028.1"/>
</dbReference>
<dbReference type="EMBL" id="JAPTYD010000028">
    <property type="protein sequence ID" value="MCZ0963098.1"/>
    <property type="molecule type" value="Genomic_DNA"/>
</dbReference>
<organism evidence="1 2">
    <name type="scientific">Paracoccus benzoatiresistens</name>
    <dbReference type="NCBI Taxonomy" id="2997341"/>
    <lineage>
        <taxon>Bacteria</taxon>
        <taxon>Pseudomonadati</taxon>
        <taxon>Pseudomonadota</taxon>
        <taxon>Alphaproteobacteria</taxon>
        <taxon>Rhodobacterales</taxon>
        <taxon>Paracoccaceae</taxon>
        <taxon>Paracoccus</taxon>
    </lineage>
</organism>
<keyword evidence="2" id="KW-1185">Reference proteome</keyword>
<dbReference type="InterPro" id="IPR022037">
    <property type="entry name" value="DUF3606"/>
</dbReference>
<gene>
    <name evidence="1" type="ORF">OU682_15885</name>
</gene>
<name>A0ABT4J9U1_9RHOB</name>
<reference evidence="1" key="1">
    <citation type="submission" date="2022-12" db="EMBL/GenBank/DDBJ databases">
        <title>Paracoccus sp. EF6 isolated from a lake water.</title>
        <authorList>
            <person name="Liu H."/>
        </authorList>
    </citation>
    <scope>NUCLEOTIDE SEQUENCE</scope>
    <source>
        <strain evidence="1">EF6</strain>
    </source>
</reference>
<proteinExistence type="predicted"/>
<accession>A0ABT4J9U1</accession>
<evidence type="ECO:0000313" key="2">
    <source>
        <dbReference type="Proteomes" id="UP001149822"/>
    </source>
</evidence>
<dbReference type="Proteomes" id="UP001149822">
    <property type="component" value="Unassembled WGS sequence"/>
</dbReference>
<comment type="caution">
    <text evidence="1">The sequence shown here is derived from an EMBL/GenBank/DDBJ whole genome shotgun (WGS) entry which is preliminary data.</text>
</comment>